<evidence type="ECO:0000256" key="6">
    <source>
        <dbReference type="ARBA" id="ARBA00022741"/>
    </source>
</evidence>
<dbReference type="Gene3D" id="3.30.460.10">
    <property type="entry name" value="Beta Polymerase, domain 2"/>
    <property type="match status" value="1"/>
</dbReference>
<dbReference type="PANTHER" id="PTHR33571:SF14">
    <property type="entry name" value="PROTEIN ADENYLYLTRANSFERASE MJ0435-RELATED"/>
    <property type="match status" value="1"/>
</dbReference>
<dbReference type="InterPro" id="IPR043519">
    <property type="entry name" value="NT_sf"/>
</dbReference>
<sequence length="96" mass="11055">MNTHQVLAVLKEYRNQVAEKYGLQEIGIFGSLARNEATEMSDVDVVIRVRKPDLFLLAGIKIDLEERLNRPVDIVTYSETMNLFLKKRIDKEAVYA</sequence>
<dbReference type="GO" id="GO:0005524">
    <property type="term" value="F:ATP binding"/>
    <property type="evidence" value="ECO:0007669"/>
    <property type="project" value="UniProtKB-KW"/>
</dbReference>
<evidence type="ECO:0000256" key="9">
    <source>
        <dbReference type="ARBA" id="ARBA00038276"/>
    </source>
</evidence>
<dbReference type="GO" id="GO:0016779">
    <property type="term" value="F:nucleotidyltransferase activity"/>
    <property type="evidence" value="ECO:0007669"/>
    <property type="project" value="UniProtKB-KW"/>
</dbReference>
<proteinExistence type="inferred from homology"/>
<comment type="cofactor">
    <cofactor evidence="1">
        <name>Mg(2+)</name>
        <dbReference type="ChEBI" id="CHEBI:18420"/>
    </cofactor>
</comment>
<comment type="similarity">
    <text evidence="9">Belongs to the MntA antitoxin family.</text>
</comment>
<dbReference type="SUPFAM" id="SSF81301">
    <property type="entry name" value="Nucleotidyltransferase"/>
    <property type="match status" value="1"/>
</dbReference>
<dbReference type="InterPro" id="IPR002934">
    <property type="entry name" value="Polymerase_NTP_transf_dom"/>
</dbReference>
<dbReference type="EMBL" id="OJIN01000217">
    <property type="protein sequence ID" value="SPD75686.1"/>
    <property type="molecule type" value="Genomic_DNA"/>
</dbReference>
<evidence type="ECO:0000256" key="5">
    <source>
        <dbReference type="ARBA" id="ARBA00022723"/>
    </source>
</evidence>
<feature type="domain" description="Polymerase nucleotidyl transferase" evidence="10">
    <location>
        <begin position="10"/>
        <end position="95"/>
    </location>
</feature>
<keyword evidence="4" id="KW-0548">Nucleotidyltransferase</keyword>
<evidence type="ECO:0000256" key="3">
    <source>
        <dbReference type="ARBA" id="ARBA00022679"/>
    </source>
</evidence>
<evidence type="ECO:0000256" key="2">
    <source>
        <dbReference type="ARBA" id="ARBA00022649"/>
    </source>
</evidence>
<dbReference type="InterPro" id="IPR052038">
    <property type="entry name" value="Type-VII_TA_antitoxin"/>
</dbReference>
<keyword evidence="8" id="KW-0460">Magnesium</keyword>
<keyword evidence="6" id="KW-0547">Nucleotide-binding</keyword>
<evidence type="ECO:0000256" key="4">
    <source>
        <dbReference type="ARBA" id="ARBA00022695"/>
    </source>
</evidence>
<keyword evidence="7" id="KW-0067">ATP-binding</keyword>
<evidence type="ECO:0000256" key="1">
    <source>
        <dbReference type="ARBA" id="ARBA00001946"/>
    </source>
</evidence>
<keyword evidence="2" id="KW-1277">Toxin-antitoxin system</keyword>
<dbReference type="PANTHER" id="PTHR33571">
    <property type="entry name" value="SSL8005 PROTEIN"/>
    <property type="match status" value="1"/>
</dbReference>
<name>A0A445N1W0_9BACT</name>
<reference evidence="11" key="1">
    <citation type="submission" date="2018-01" db="EMBL/GenBank/DDBJ databases">
        <authorList>
            <person name="Regsiter A."/>
            <person name="William W."/>
        </authorList>
    </citation>
    <scope>NUCLEOTIDE SEQUENCE</scope>
    <source>
        <strain evidence="11">TRIP AH-1</strain>
    </source>
</reference>
<evidence type="ECO:0000259" key="10">
    <source>
        <dbReference type="Pfam" id="PF01909"/>
    </source>
</evidence>
<dbReference type="AlphaFoldDB" id="A0A445N1W0"/>
<keyword evidence="5" id="KW-0479">Metal-binding</keyword>
<evidence type="ECO:0000256" key="8">
    <source>
        <dbReference type="ARBA" id="ARBA00022842"/>
    </source>
</evidence>
<accession>A0A445N1W0</accession>
<dbReference type="GO" id="GO:0046872">
    <property type="term" value="F:metal ion binding"/>
    <property type="evidence" value="ECO:0007669"/>
    <property type="project" value="UniProtKB-KW"/>
</dbReference>
<gene>
    <name evidence="11" type="ORF">PITCH_A720026</name>
</gene>
<keyword evidence="3 11" id="KW-0808">Transferase</keyword>
<organism evidence="11">
    <name type="scientific">uncultured Desulfobacterium sp</name>
    <dbReference type="NCBI Taxonomy" id="201089"/>
    <lineage>
        <taxon>Bacteria</taxon>
        <taxon>Pseudomonadati</taxon>
        <taxon>Thermodesulfobacteriota</taxon>
        <taxon>Desulfobacteria</taxon>
        <taxon>Desulfobacterales</taxon>
        <taxon>Desulfobacteriaceae</taxon>
        <taxon>Desulfobacterium</taxon>
        <taxon>environmental samples</taxon>
    </lineage>
</organism>
<evidence type="ECO:0000256" key="7">
    <source>
        <dbReference type="ARBA" id="ARBA00022840"/>
    </source>
</evidence>
<dbReference type="Pfam" id="PF01909">
    <property type="entry name" value="NTP_transf_2"/>
    <property type="match status" value="1"/>
</dbReference>
<dbReference type="CDD" id="cd05403">
    <property type="entry name" value="NT_KNTase_like"/>
    <property type="match status" value="1"/>
</dbReference>
<protein>
    <submittedName>
        <fullName evidence="11">Putative nucleotidyltransferase</fullName>
    </submittedName>
</protein>
<evidence type="ECO:0000313" key="11">
    <source>
        <dbReference type="EMBL" id="SPD75686.1"/>
    </source>
</evidence>